<proteinExistence type="predicted"/>
<organism evidence="2 3">
    <name type="scientific">Dictyobacter aurantiacus</name>
    <dbReference type="NCBI Taxonomy" id="1936993"/>
    <lineage>
        <taxon>Bacteria</taxon>
        <taxon>Bacillati</taxon>
        <taxon>Chloroflexota</taxon>
        <taxon>Ktedonobacteria</taxon>
        <taxon>Ktedonobacterales</taxon>
        <taxon>Dictyobacteraceae</taxon>
        <taxon>Dictyobacter</taxon>
    </lineage>
</organism>
<dbReference type="AlphaFoldDB" id="A0A401ZHQ9"/>
<evidence type="ECO:0000313" key="3">
    <source>
        <dbReference type="Proteomes" id="UP000287224"/>
    </source>
</evidence>
<accession>A0A401ZHQ9</accession>
<sequence length="154" mass="16642">MTIDLGKKVGMVEDFYLDPQSSNVIGFVIKNGLFSHHALLLSSIQGIGQDALTLTKEDALIKEQDNPALSSAFKGKDILSYRVLSEGGTVVGTLGNVLFNVALPQAIQVTGYELSGGLRQRISNQYPTFTAQQIIRYGQDVLVVPDAVATELMK</sequence>
<evidence type="ECO:0000313" key="2">
    <source>
        <dbReference type="EMBL" id="GCE06238.1"/>
    </source>
</evidence>
<dbReference type="EMBL" id="BIFQ01000001">
    <property type="protein sequence ID" value="GCE06238.1"/>
    <property type="molecule type" value="Genomic_DNA"/>
</dbReference>
<dbReference type="InterPro" id="IPR027275">
    <property type="entry name" value="PRC-brl_dom"/>
</dbReference>
<dbReference type="Pfam" id="PF05239">
    <property type="entry name" value="PRC"/>
    <property type="match status" value="1"/>
</dbReference>
<protein>
    <recommendedName>
        <fullName evidence="1">PRC-barrel domain-containing protein</fullName>
    </recommendedName>
</protein>
<name>A0A401ZHQ9_9CHLR</name>
<dbReference type="InterPro" id="IPR011033">
    <property type="entry name" value="PRC_barrel-like_sf"/>
</dbReference>
<comment type="caution">
    <text evidence="2">The sequence shown here is derived from an EMBL/GenBank/DDBJ whole genome shotgun (WGS) entry which is preliminary data.</text>
</comment>
<reference evidence="3" key="1">
    <citation type="submission" date="2018-12" db="EMBL/GenBank/DDBJ databases">
        <title>Tengunoibacter tsumagoiensis gen. nov., sp. nov., Dictyobacter kobayashii sp. nov., D. alpinus sp. nov., and D. joshuensis sp. nov. and description of Dictyobacteraceae fam. nov. within the order Ktedonobacterales isolated from Tengu-no-mugimeshi.</title>
        <authorList>
            <person name="Wang C.M."/>
            <person name="Zheng Y."/>
            <person name="Sakai Y."/>
            <person name="Toyoda A."/>
            <person name="Minakuchi Y."/>
            <person name="Abe K."/>
            <person name="Yokota A."/>
            <person name="Yabe S."/>
        </authorList>
    </citation>
    <scope>NUCLEOTIDE SEQUENCE [LARGE SCALE GENOMIC DNA]</scope>
    <source>
        <strain evidence="3">S-27</strain>
    </source>
</reference>
<keyword evidence="3" id="KW-1185">Reference proteome</keyword>
<gene>
    <name evidence="2" type="ORF">KDAU_35670</name>
</gene>
<dbReference type="SUPFAM" id="SSF50346">
    <property type="entry name" value="PRC-barrel domain"/>
    <property type="match status" value="1"/>
</dbReference>
<feature type="domain" description="PRC-barrel" evidence="1">
    <location>
        <begin position="1"/>
        <end position="35"/>
    </location>
</feature>
<dbReference type="Proteomes" id="UP000287224">
    <property type="component" value="Unassembled WGS sequence"/>
</dbReference>
<evidence type="ECO:0000259" key="1">
    <source>
        <dbReference type="Pfam" id="PF05239"/>
    </source>
</evidence>